<reference evidence="2" key="1">
    <citation type="submission" date="2016-10" db="EMBL/GenBank/DDBJ databases">
        <authorList>
            <person name="Varghese N."/>
            <person name="Submissions S."/>
        </authorList>
    </citation>
    <scope>NUCLEOTIDE SEQUENCE [LARGE SCALE GENOMIC DNA]</scope>
    <source>
        <strain evidence="2">DSM 45413</strain>
    </source>
</reference>
<evidence type="ECO:0000313" key="1">
    <source>
        <dbReference type="EMBL" id="SEP05821.1"/>
    </source>
</evidence>
<dbReference type="InterPro" id="IPR003673">
    <property type="entry name" value="CoA-Trfase_fam_III"/>
</dbReference>
<dbReference type="Pfam" id="PF02515">
    <property type="entry name" value="CoA_transf_3"/>
    <property type="match status" value="2"/>
</dbReference>
<dbReference type="SUPFAM" id="SSF89796">
    <property type="entry name" value="CoA-transferase family III (CaiB/BaiF)"/>
    <property type="match status" value="2"/>
</dbReference>
<keyword evidence="2" id="KW-1185">Reference proteome</keyword>
<organism evidence="1 2">
    <name type="scientific">Trujillonella endophytica</name>
    <dbReference type="NCBI Taxonomy" id="673521"/>
    <lineage>
        <taxon>Bacteria</taxon>
        <taxon>Bacillati</taxon>
        <taxon>Actinomycetota</taxon>
        <taxon>Actinomycetes</taxon>
        <taxon>Geodermatophilales</taxon>
        <taxon>Geodermatophilaceae</taxon>
        <taxon>Trujillonella</taxon>
    </lineage>
</organism>
<dbReference type="Gene3D" id="3.40.50.10540">
    <property type="entry name" value="Crotonobetainyl-coa:carnitine coa-transferase, domain 1"/>
    <property type="match status" value="2"/>
</dbReference>
<dbReference type="InterPro" id="IPR050509">
    <property type="entry name" value="CoA-transferase_III"/>
</dbReference>
<name>A0A1H8URN0_9ACTN</name>
<proteinExistence type="predicted"/>
<dbReference type="Proteomes" id="UP000198960">
    <property type="component" value="Unassembled WGS sequence"/>
</dbReference>
<dbReference type="InterPro" id="IPR023606">
    <property type="entry name" value="CoA-Trfase_III_dom_1_sf"/>
</dbReference>
<dbReference type="EMBL" id="FOEE01000009">
    <property type="protein sequence ID" value="SEP05821.1"/>
    <property type="molecule type" value="Genomic_DNA"/>
</dbReference>
<dbReference type="PANTHER" id="PTHR48228">
    <property type="entry name" value="SUCCINYL-COA--D-CITRAMALATE COA-TRANSFERASE"/>
    <property type="match status" value="1"/>
</dbReference>
<dbReference type="AlphaFoldDB" id="A0A1H8URN0"/>
<evidence type="ECO:0000313" key="2">
    <source>
        <dbReference type="Proteomes" id="UP000198960"/>
    </source>
</evidence>
<dbReference type="PANTHER" id="PTHR48228:SF5">
    <property type="entry name" value="ALPHA-METHYLACYL-COA RACEMASE"/>
    <property type="match status" value="1"/>
</dbReference>
<dbReference type="GO" id="GO:0016740">
    <property type="term" value="F:transferase activity"/>
    <property type="evidence" value="ECO:0007669"/>
    <property type="project" value="UniProtKB-KW"/>
</dbReference>
<dbReference type="STRING" id="673521.SAMN05660991_03042"/>
<dbReference type="InterPro" id="IPR044855">
    <property type="entry name" value="CoA-Trfase_III_dom3_sf"/>
</dbReference>
<dbReference type="Gene3D" id="3.30.1540.10">
    <property type="entry name" value="formyl-coa transferase, domain 3"/>
    <property type="match status" value="1"/>
</dbReference>
<gene>
    <name evidence="1" type="ORF">SAMN05660991_03042</name>
</gene>
<protein>
    <submittedName>
        <fullName evidence="1">Crotonobetainyl-CoA:carnitine CoA-transferase CaiB</fullName>
    </submittedName>
</protein>
<sequence>MSGDTLRVVTTPSGSALDGIRILDLTWGPGASVGVTMLAEHGADVVKVEPPGGDPTRGYHGSAVWHRSRRSIALDLTDPADAATMEDLLAGADVLVEGFRPGVMDRLGLGYDAVHARHPALVYCSVSAWPVGHRNEQRPGWDALVQAAGGAQSEQPGWRLGPVYNHAPTPTLGAAFLAPMGILAALHQRATTGRGQHVRTSLLQGLFLYTTQIWQDVEHWAPAFHEVMAKTYPPGIHQGMIWQTADGWIHLSVLSGLTPTRSIEDILGLDQPHPYLQASAPAEQRERWHAERAAAFASWKVADLVQALREHNHACEAVVTAEQSLAQPHPQLAANDMVAAVADPELGGTTQMGVPIHLLGTPGAIVSPRPRLDEHGAAVRAELREVPRRPLPVPSGGPAQPTALGGLRLVDFGQYLAGPFGPMLLGDLGMDVVKIEPVGGDNMRMAQAPFNGCQRGKRSLALDLKNPRGREIALEVVRTADVVHHNMTKGVADRIGIGYADCRGVNPAVIYCNTYAYGLEGPLSHSGGLDPLYQASGGIEFEQGAVHLGQRPLYVRFGFTDQANAVLSVVGVLLALAHRDRTGEGQELWTSLLDGAAVFASDALLVDGVPLERPHLDAGLHGLGPGYRLYRCQDEQYVQVCATSDAEWAALCSAAGAEELTGRRGDDRAEVEAELEAAFARRTAWNWKRALDSAGVPCELPLDTQGGVAPLHDADNVRLGLVAEYEHPVYGRTRQFGHLIDFSETPGRIAGPAPLVGQHTREVLDGIGLSQREIDDLVAAGVAYEPGEDYRERFAN</sequence>
<keyword evidence="1" id="KW-0808">Transferase</keyword>
<accession>A0A1H8URN0</accession>